<gene>
    <name evidence="1" type="ORF">SLEP1_g3234</name>
</gene>
<evidence type="ECO:0000313" key="1">
    <source>
        <dbReference type="EMBL" id="GKU89043.1"/>
    </source>
</evidence>
<dbReference type="PANTHER" id="PTHR36617">
    <property type="entry name" value="PROTEIN, PUTATIVE-RELATED"/>
    <property type="match status" value="1"/>
</dbReference>
<accession>A0AAV5HK60</accession>
<sequence>MVCKARHEGGLGVKSIRTFNLSLLGKWWGKLAKGEVGLWSRLIKEKYGVGNENWMSWVKDGRGEGSSWWKDVCRIDVLGENRNGWLSNGFEIILGDGEEVSFWWDSWCEEGVLAHRFPRLYMLSAGMDYKIKQMGVWIEDKWSWTLPWRRLLLDRESQAVEELKKVLESTKLYQGRKDKWVWKFSIDGCYTTRSGYSNLTATQMKSHKYVFGRVWNPNAPTKNRCFNWWGVQTVLASNIWDVFNNHEGIAVSKRMRIGWEMVWLALVWTIWLTRNEILFNNKMVDTNKIFDYVQVRSFLWLTNRGKVLRYGFSDWLLNPHLWKEIIFYSILPKCWRGVAGLLRNEDSSCEDNKKLRRLVIASRKERPKSVEDDAQLP</sequence>
<dbReference type="EMBL" id="BPVZ01000003">
    <property type="protein sequence ID" value="GKU89043.1"/>
    <property type="molecule type" value="Genomic_DNA"/>
</dbReference>
<dbReference type="PANTHER" id="PTHR36617:SF16">
    <property type="entry name" value="OS04G0516500 PROTEIN"/>
    <property type="match status" value="1"/>
</dbReference>
<comment type="caution">
    <text evidence="1">The sequence shown here is derived from an EMBL/GenBank/DDBJ whole genome shotgun (WGS) entry which is preliminary data.</text>
</comment>
<keyword evidence="2" id="KW-1185">Reference proteome</keyword>
<dbReference type="AlphaFoldDB" id="A0AAV5HK60"/>
<evidence type="ECO:0000313" key="2">
    <source>
        <dbReference type="Proteomes" id="UP001054252"/>
    </source>
</evidence>
<name>A0AAV5HK60_9ROSI</name>
<organism evidence="1 2">
    <name type="scientific">Rubroshorea leprosula</name>
    <dbReference type="NCBI Taxonomy" id="152421"/>
    <lineage>
        <taxon>Eukaryota</taxon>
        <taxon>Viridiplantae</taxon>
        <taxon>Streptophyta</taxon>
        <taxon>Embryophyta</taxon>
        <taxon>Tracheophyta</taxon>
        <taxon>Spermatophyta</taxon>
        <taxon>Magnoliopsida</taxon>
        <taxon>eudicotyledons</taxon>
        <taxon>Gunneridae</taxon>
        <taxon>Pentapetalae</taxon>
        <taxon>rosids</taxon>
        <taxon>malvids</taxon>
        <taxon>Malvales</taxon>
        <taxon>Dipterocarpaceae</taxon>
        <taxon>Rubroshorea</taxon>
    </lineage>
</organism>
<dbReference type="Proteomes" id="UP001054252">
    <property type="component" value="Unassembled WGS sequence"/>
</dbReference>
<proteinExistence type="predicted"/>
<reference evidence="1 2" key="1">
    <citation type="journal article" date="2021" name="Commun. Biol.">
        <title>The genome of Shorea leprosula (Dipterocarpaceae) highlights the ecological relevance of drought in aseasonal tropical rainforests.</title>
        <authorList>
            <person name="Ng K.K.S."/>
            <person name="Kobayashi M.J."/>
            <person name="Fawcett J.A."/>
            <person name="Hatakeyama M."/>
            <person name="Paape T."/>
            <person name="Ng C.H."/>
            <person name="Ang C.C."/>
            <person name="Tnah L.H."/>
            <person name="Lee C.T."/>
            <person name="Nishiyama T."/>
            <person name="Sese J."/>
            <person name="O'Brien M.J."/>
            <person name="Copetti D."/>
            <person name="Mohd Noor M.I."/>
            <person name="Ong R.C."/>
            <person name="Putra M."/>
            <person name="Sireger I.Z."/>
            <person name="Indrioko S."/>
            <person name="Kosugi Y."/>
            <person name="Izuno A."/>
            <person name="Isagi Y."/>
            <person name="Lee S.L."/>
            <person name="Shimizu K.K."/>
        </authorList>
    </citation>
    <scope>NUCLEOTIDE SEQUENCE [LARGE SCALE GENOMIC DNA]</scope>
    <source>
        <strain evidence="1">214</strain>
    </source>
</reference>
<protein>
    <submittedName>
        <fullName evidence="1">Uncharacterized protein</fullName>
    </submittedName>
</protein>